<name>A0A1J1HT76_9DIPT</name>
<organism evidence="1 2">
    <name type="scientific">Clunio marinus</name>
    <dbReference type="NCBI Taxonomy" id="568069"/>
    <lineage>
        <taxon>Eukaryota</taxon>
        <taxon>Metazoa</taxon>
        <taxon>Ecdysozoa</taxon>
        <taxon>Arthropoda</taxon>
        <taxon>Hexapoda</taxon>
        <taxon>Insecta</taxon>
        <taxon>Pterygota</taxon>
        <taxon>Neoptera</taxon>
        <taxon>Endopterygota</taxon>
        <taxon>Diptera</taxon>
        <taxon>Nematocera</taxon>
        <taxon>Chironomoidea</taxon>
        <taxon>Chironomidae</taxon>
        <taxon>Clunio</taxon>
    </lineage>
</organism>
<keyword evidence="2" id="KW-1185">Reference proteome</keyword>
<gene>
    <name evidence="1" type="ORF">CLUMA_CG004454</name>
</gene>
<evidence type="ECO:0000313" key="1">
    <source>
        <dbReference type="EMBL" id="CRK90762.1"/>
    </source>
</evidence>
<dbReference type="AlphaFoldDB" id="A0A1J1HT76"/>
<dbReference type="Proteomes" id="UP000183832">
    <property type="component" value="Unassembled WGS sequence"/>
</dbReference>
<accession>A0A1J1HT76</accession>
<protein>
    <submittedName>
        <fullName evidence="1">CLUMA_CG004454, isoform A</fullName>
    </submittedName>
</protein>
<evidence type="ECO:0000313" key="2">
    <source>
        <dbReference type="Proteomes" id="UP000183832"/>
    </source>
</evidence>
<sequence>MKEVCVGCEWNAASQYKIYDQNVNQNQLKRLKTSIEGKNCQRKHQQSLEQTFACSINNSIERSLPYLNNLRYLKQKNVQKEKLHLKFTLEKVLQAVFTLWSSLFREKKEREKVLFLTLKPT</sequence>
<proteinExistence type="predicted"/>
<reference evidence="1 2" key="1">
    <citation type="submission" date="2015-04" db="EMBL/GenBank/DDBJ databases">
        <authorList>
            <person name="Syromyatnikov M.Y."/>
            <person name="Popov V.N."/>
        </authorList>
    </citation>
    <scope>NUCLEOTIDE SEQUENCE [LARGE SCALE GENOMIC DNA]</scope>
</reference>
<dbReference type="EMBL" id="CVRI01000020">
    <property type="protein sequence ID" value="CRK90762.1"/>
    <property type="molecule type" value="Genomic_DNA"/>
</dbReference>